<dbReference type="Proteomes" id="UP000510869">
    <property type="component" value="Chromosome"/>
</dbReference>
<accession>A0A7D6CQ57</accession>
<organism evidence="1 2">
    <name type="scientific">Natrinema zhouii</name>
    <dbReference type="NCBI Taxonomy" id="1710539"/>
    <lineage>
        <taxon>Archaea</taxon>
        <taxon>Methanobacteriati</taxon>
        <taxon>Methanobacteriota</taxon>
        <taxon>Stenosarchaea group</taxon>
        <taxon>Halobacteria</taxon>
        <taxon>Halobacteriales</taxon>
        <taxon>Natrialbaceae</taxon>
        <taxon>Natrinema</taxon>
    </lineage>
</organism>
<dbReference type="AlphaFoldDB" id="A0A7D6CQ57"/>
<dbReference type="OrthoDB" id="192818at2157"/>
<keyword evidence="2" id="KW-1185">Reference proteome</keyword>
<name>A0A7D6CQ57_9EURY</name>
<protein>
    <submittedName>
        <fullName evidence="1">Uncharacterized protein</fullName>
    </submittedName>
</protein>
<sequence length="47" mass="5183">MSEEVLDEDCDDCGTALIRIGEDDLANSHNCPVVTCPSCLTTVRRER</sequence>
<dbReference type="KEGG" id="nay:HYG81_15045"/>
<evidence type="ECO:0000313" key="1">
    <source>
        <dbReference type="EMBL" id="QLK25390.1"/>
    </source>
</evidence>
<proteinExistence type="predicted"/>
<gene>
    <name evidence="1" type="ORF">HYG81_15045</name>
</gene>
<dbReference type="GeneID" id="56144548"/>
<dbReference type="EMBL" id="CP059154">
    <property type="protein sequence ID" value="QLK25390.1"/>
    <property type="molecule type" value="Genomic_DNA"/>
</dbReference>
<reference evidence="1 2" key="1">
    <citation type="submission" date="2020-07" db="EMBL/GenBank/DDBJ databases">
        <title>Natrinema (YPL30) sp. nov. and Haloterrigena xxxxxx (YPL8) sp. nov., isolated from a salt mine.</title>
        <authorList>
            <person name="Cui H."/>
        </authorList>
    </citation>
    <scope>NUCLEOTIDE SEQUENCE [LARGE SCALE GENOMIC DNA]</scope>
    <source>
        <strain evidence="1 2">YPL13</strain>
    </source>
</reference>
<evidence type="ECO:0000313" key="2">
    <source>
        <dbReference type="Proteomes" id="UP000510869"/>
    </source>
</evidence>
<dbReference type="RefSeq" id="WP_180840579.1">
    <property type="nucleotide sequence ID" value="NZ_CP059154.1"/>
</dbReference>